<dbReference type="InterPro" id="IPR011089">
    <property type="entry name" value="GmrSD_C"/>
</dbReference>
<reference evidence="6" key="1">
    <citation type="submission" date="2016-10" db="EMBL/GenBank/DDBJ databases">
        <authorList>
            <person name="Varghese N."/>
            <person name="Submissions S."/>
        </authorList>
    </citation>
    <scope>NUCLEOTIDE SEQUENCE [LARGE SCALE GENOMIC DNA]</scope>
    <source>
        <strain evidence="6">DSM 44260</strain>
    </source>
</reference>
<name>A0A1H9W058_9PSEU</name>
<feature type="domain" description="GmrSD restriction endonucleases C-terminal" evidence="4">
    <location>
        <begin position="414"/>
        <end position="553"/>
    </location>
</feature>
<dbReference type="EMBL" id="FOGI01000009">
    <property type="protein sequence ID" value="SES27218.1"/>
    <property type="molecule type" value="Genomic_DNA"/>
</dbReference>
<dbReference type="PANTHER" id="PTHR35149:SF2">
    <property type="entry name" value="DUF262 DOMAIN-CONTAINING PROTEIN"/>
    <property type="match status" value="1"/>
</dbReference>
<evidence type="ECO:0000313" key="5">
    <source>
        <dbReference type="EMBL" id="SES27218.1"/>
    </source>
</evidence>
<dbReference type="InterPro" id="IPR036217">
    <property type="entry name" value="MethylDNA_cys_MeTrfase_DNAb"/>
</dbReference>
<dbReference type="InterPro" id="IPR014048">
    <property type="entry name" value="MethylDNA_cys_MeTrfase_DNA-bd"/>
</dbReference>
<evidence type="ECO:0000313" key="6">
    <source>
        <dbReference type="Proteomes" id="UP000199051"/>
    </source>
</evidence>
<evidence type="ECO:0000256" key="1">
    <source>
        <dbReference type="ARBA" id="ARBA00022763"/>
    </source>
</evidence>
<protein>
    <submittedName>
        <fullName evidence="5">Uncharacterized conserved protein, contains ParB-like and HNH nuclease domains</fullName>
    </submittedName>
</protein>
<gene>
    <name evidence="5" type="ORF">SAMN04487818_109232</name>
</gene>
<dbReference type="Proteomes" id="UP000199051">
    <property type="component" value="Unassembled WGS sequence"/>
</dbReference>
<dbReference type="GO" id="GO:0003824">
    <property type="term" value="F:catalytic activity"/>
    <property type="evidence" value="ECO:0007669"/>
    <property type="project" value="InterPro"/>
</dbReference>
<dbReference type="InterPro" id="IPR004919">
    <property type="entry name" value="GmrSD_N"/>
</dbReference>
<organism evidence="5 6">
    <name type="scientific">Actinokineospora terrae</name>
    <dbReference type="NCBI Taxonomy" id="155974"/>
    <lineage>
        <taxon>Bacteria</taxon>
        <taxon>Bacillati</taxon>
        <taxon>Actinomycetota</taxon>
        <taxon>Actinomycetes</taxon>
        <taxon>Pseudonocardiales</taxon>
        <taxon>Pseudonocardiaceae</taxon>
        <taxon>Actinokineospora</taxon>
    </lineage>
</organism>
<dbReference type="AlphaFoldDB" id="A0A1H9W058"/>
<dbReference type="Pfam" id="PF07510">
    <property type="entry name" value="GmrSD_C"/>
    <property type="match status" value="1"/>
</dbReference>
<evidence type="ECO:0000259" key="2">
    <source>
        <dbReference type="Pfam" id="PF01035"/>
    </source>
</evidence>
<dbReference type="InterPro" id="IPR036388">
    <property type="entry name" value="WH-like_DNA-bd_sf"/>
</dbReference>
<sequence>MVVARETSLQELLEGAKQYQIPLYQRPYSWETNQLKQLWEDISQLAEDRAHDRELTHFIGSVVLTPSPANGPTGVPEYLVIDGQQRLTTLSILLCAIRDHRAAREGAEHKERINEQYLVNKWKPGKQRLKLVPTQADRGAYLACVDSTPQAGGTDRIGAAYRFFLARLASADDPDDTYDIERIEDAVFSGLALVSVTAQQGDNPHRIFESLNNTGLRLTQADLLRNYLFMRLPTSGEAVYESLWLPLQKYLLRDQLELLFWLDLVQRDPRVKQADTYTGQQRRLDRLRSEEEIKHEVERFSRLGEFLRTILDPTREPDTAVRHRLTRLGAWGTTTVYPVLLHLLDRRAAGTASSAQIATAMLHLESYFVRRLLIGRATAGINRTLLSIVTEMDPESPVDQAVRGYLAIGRKHYASDREVRAAVRSVPYYLNGRPHQRALVLRWLEEAHGSKEPVDLTSLTIEHVLPQSPTPQWRQVLAEDLEDGEDLGQAHEALVHTLGNLTLTGYNSTLSNGAFEVKRPKLASSGLRMNQEIAKQERWGKPQIHERADALAELVIAEWPGPAIADDNSAGTAWGVMNQALAELPAGAWTTYGDLAALIGSHPVAIGARLATTPAPNAHRVLQFDGKLSPNFAWLDVSRTDDPRITLEAEGVVFDRHGRADRAQRISTEELAVFIGAEVPDLGPVPEPGEDATLPDRFVSLLGERQGRDIAEAVCQVMEAWVERGGHLEFGRENETSCFLMSRDKAHPDGNIWPATIYPSGKFEVVFQHLSRRSPFNDPAQREELRRRLNSIDGVELPESKINLRPGFDLGVLLDAPARESLVHSLGWFHEVATTGQQAL</sequence>
<evidence type="ECO:0000259" key="3">
    <source>
        <dbReference type="Pfam" id="PF03235"/>
    </source>
</evidence>
<dbReference type="SUPFAM" id="SSF46767">
    <property type="entry name" value="Methylated DNA-protein cysteine methyltransferase, C-terminal domain"/>
    <property type="match status" value="1"/>
</dbReference>
<dbReference type="Pfam" id="PF01035">
    <property type="entry name" value="DNA_binding_1"/>
    <property type="match status" value="1"/>
</dbReference>
<dbReference type="GO" id="GO:0006281">
    <property type="term" value="P:DNA repair"/>
    <property type="evidence" value="ECO:0007669"/>
    <property type="project" value="InterPro"/>
</dbReference>
<feature type="domain" description="GmrSD restriction endonucleases N-terminal" evidence="3">
    <location>
        <begin position="9"/>
        <end position="229"/>
    </location>
</feature>
<evidence type="ECO:0000259" key="4">
    <source>
        <dbReference type="Pfam" id="PF07510"/>
    </source>
</evidence>
<keyword evidence="1" id="KW-0227">DNA damage</keyword>
<feature type="domain" description="Methylated-DNA-[protein]-cysteine S-methyltransferase DNA binding" evidence="2">
    <location>
        <begin position="579"/>
        <end position="652"/>
    </location>
</feature>
<proteinExistence type="predicted"/>
<dbReference type="Pfam" id="PF03235">
    <property type="entry name" value="GmrSD_N"/>
    <property type="match status" value="1"/>
</dbReference>
<dbReference type="PANTHER" id="PTHR35149">
    <property type="entry name" value="SLL5132 PROTEIN"/>
    <property type="match status" value="1"/>
</dbReference>
<accession>A0A1H9W058</accession>
<dbReference type="STRING" id="155974.SAMN04487818_109232"/>
<keyword evidence="6" id="KW-1185">Reference proteome</keyword>
<dbReference type="RefSeq" id="WP_092781798.1">
    <property type="nucleotide sequence ID" value="NZ_FOGI01000009.1"/>
</dbReference>
<dbReference type="Gene3D" id="1.10.10.10">
    <property type="entry name" value="Winged helix-like DNA-binding domain superfamily/Winged helix DNA-binding domain"/>
    <property type="match status" value="1"/>
</dbReference>